<dbReference type="CDD" id="cd04301">
    <property type="entry name" value="NAT_SF"/>
    <property type="match status" value="1"/>
</dbReference>
<dbReference type="EMBL" id="CP048788">
    <property type="protein sequence ID" value="QJF53152.1"/>
    <property type="molecule type" value="Genomic_DNA"/>
</dbReference>
<dbReference type="InterPro" id="IPR016181">
    <property type="entry name" value="Acyl_CoA_acyltransferase"/>
</dbReference>
<keyword evidence="2" id="KW-0012">Acyltransferase</keyword>
<dbReference type="Pfam" id="PF00583">
    <property type="entry name" value="Acetyltransf_1"/>
    <property type="match status" value="1"/>
</dbReference>
<sequence>MDVVRQLCWEYRDYLLGHSDEVRHAVLMAYGLESYQALMDGLAEKHARPRRIILLAERDGLPVACGMYHPLSDTDAEIKRVYVRPDARGTGTGRQLSQALITGARADGFSRVFLDTSRLFTDAQRLYESLGFRARGAYADLPEGMAEFLVFYELNL</sequence>
<feature type="domain" description="N-acetyltransferase" evidence="3">
    <location>
        <begin position="9"/>
        <end position="156"/>
    </location>
</feature>
<dbReference type="GO" id="GO:0016747">
    <property type="term" value="F:acyltransferase activity, transferring groups other than amino-acyl groups"/>
    <property type="evidence" value="ECO:0007669"/>
    <property type="project" value="InterPro"/>
</dbReference>
<organism evidence="4 5">
    <name type="scientific">Roseobacter ponti</name>
    <dbReference type="NCBI Taxonomy" id="1891787"/>
    <lineage>
        <taxon>Bacteria</taxon>
        <taxon>Pseudomonadati</taxon>
        <taxon>Pseudomonadota</taxon>
        <taxon>Alphaproteobacteria</taxon>
        <taxon>Rhodobacterales</taxon>
        <taxon>Roseobacteraceae</taxon>
        <taxon>Roseobacter</taxon>
    </lineage>
</organism>
<evidence type="ECO:0000313" key="5">
    <source>
        <dbReference type="Proteomes" id="UP000503308"/>
    </source>
</evidence>
<evidence type="ECO:0000259" key="3">
    <source>
        <dbReference type="PROSITE" id="PS51186"/>
    </source>
</evidence>
<dbReference type="PANTHER" id="PTHR43877">
    <property type="entry name" value="AMINOALKYLPHOSPHONATE N-ACETYLTRANSFERASE-RELATED-RELATED"/>
    <property type="match status" value="1"/>
</dbReference>
<dbReference type="PROSITE" id="PS51186">
    <property type="entry name" value="GNAT"/>
    <property type="match status" value="1"/>
</dbReference>
<reference evidence="4 5" key="1">
    <citation type="submission" date="2020-02" db="EMBL/GenBank/DDBJ databases">
        <title>Genome sequence of Roseobacter ponti.</title>
        <authorList>
            <person name="Hollensteiner J."/>
            <person name="Schneider D."/>
            <person name="Poehlein A."/>
            <person name="Daniel R."/>
        </authorList>
    </citation>
    <scope>NUCLEOTIDE SEQUENCE [LARGE SCALE GENOMIC DNA]</scope>
    <source>
        <strain evidence="4 5">DSM 106830</strain>
    </source>
</reference>
<dbReference type="KEGG" id="rpon:G3256_07340"/>
<keyword evidence="5" id="KW-1185">Reference proteome</keyword>
<accession>A0A858SZ55</accession>
<name>A0A858SZ55_9RHOB</name>
<evidence type="ECO:0000313" key="4">
    <source>
        <dbReference type="EMBL" id="QJF53152.1"/>
    </source>
</evidence>
<proteinExistence type="predicted"/>
<dbReference type="InterPro" id="IPR000182">
    <property type="entry name" value="GNAT_dom"/>
</dbReference>
<keyword evidence="1 4" id="KW-0808">Transferase</keyword>
<gene>
    <name evidence="4" type="ORF">G3256_07340</name>
</gene>
<evidence type="ECO:0000256" key="1">
    <source>
        <dbReference type="ARBA" id="ARBA00022679"/>
    </source>
</evidence>
<dbReference type="Proteomes" id="UP000503308">
    <property type="component" value="Chromosome"/>
</dbReference>
<dbReference type="SUPFAM" id="SSF55729">
    <property type="entry name" value="Acyl-CoA N-acyltransferases (Nat)"/>
    <property type="match status" value="1"/>
</dbReference>
<dbReference type="InterPro" id="IPR050832">
    <property type="entry name" value="Bact_Acetyltransf"/>
</dbReference>
<dbReference type="PANTHER" id="PTHR43877:SF2">
    <property type="entry name" value="AMINOALKYLPHOSPHONATE N-ACETYLTRANSFERASE-RELATED"/>
    <property type="match status" value="1"/>
</dbReference>
<protein>
    <submittedName>
        <fullName evidence="4">GNAT family N-acetyltransferase</fullName>
    </submittedName>
</protein>
<evidence type="ECO:0000256" key="2">
    <source>
        <dbReference type="ARBA" id="ARBA00023315"/>
    </source>
</evidence>
<dbReference type="Gene3D" id="3.40.630.30">
    <property type="match status" value="1"/>
</dbReference>
<dbReference type="AlphaFoldDB" id="A0A858SZ55"/>